<evidence type="ECO:0000313" key="3">
    <source>
        <dbReference type="Proteomes" id="UP000199062"/>
    </source>
</evidence>
<keyword evidence="3" id="KW-1185">Reference proteome</keyword>
<dbReference type="Pfam" id="PF13091">
    <property type="entry name" value="PLDc_2"/>
    <property type="match status" value="1"/>
</dbReference>
<dbReference type="PROSITE" id="PS50035">
    <property type="entry name" value="PLD"/>
    <property type="match status" value="1"/>
</dbReference>
<dbReference type="AlphaFoldDB" id="A0A1I6L1U6"/>
<dbReference type="SMART" id="SM00155">
    <property type="entry name" value="PLDc"/>
    <property type="match status" value="1"/>
</dbReference>
<dbReference type="CDD" id="cd00138">
    <property type="entry name" value="PLDc_SF"/>
    <property type="match status" value="1"/>
</dbReference>
<dbReference type="EMBL" id="FOZK01000002">
    <property type="protein sequence ID" value="SFR97421.1"/>
    <property type="molecule type" value="Genomic_DNA"/>
</dbReference>
<proteinExistence type="predicted"/>
<protein>
    <submittedName>
        <fullName evidence="2">PLD-like domain-containing protein</fullName>
    </submittedName>
</protein>
<reference evidence="2 3" key="1">
    <citation type="submission" date="2016-10" db="EMBL/GenBank/DDBJ databases">
        <authorList>
            <person name="de Groot N.N."/>
        </authorList>
    </citation>
    <scope>NUCLEOTIDE SEQUENCE [LARGE SCALE GENOMIC DNA]</scope>
    <source>
        <strain evidence="2 3">CGMCC 1.10457</strain>
    </source>
</reference>
<evidence type="ECO:0000259" key="1">
    <source>
        <dbReference type="PROSITE" id="PS50035"/>
    </source>
</evidence>
<dbReference type="PANTHER" id="PTHR21248:SF12">
    <property type="entry name" value="CARDIOLIPIN SYNTHASE C"/>
    <property type="match status" value="1"/>
</dbReference>
<dbReference type="InterPro" id="IPR001736">
    <property type="entry name" value="PLipase_D/transphosphatidylase"/>
</dbReference>
<name>A0A1I6L1U6_9EURY</name>
<sequence length="285" mass="32133">MELADLLALEQKLRREGTTTETLLGYCLYLNGKEVVALGQRFQTEFDISDRQASDLIEWLEYLGVARLDERNNISFQSDRLRELLTRVEWLFDEHSLDQLSRATVENPDQVRPILNVPEETDFDVDSTIIGSLIDLLATAEDSAVVMNPFYTQVGFDLLQEALVGVPKRGASLTLMTRDVLQGTGENRNYVRQLVEQLESVGRSHHLSVYEFNSELHNTATFHAKAVIVDRQQAYIGSANMTERSLRNAIEMGTIIEGKSVPPLADTVEQMLTSDLWLGVDLDDV</sequence>
<dbReference type="Gene3D" id="3.30.870.10">
    <property type="entry name" value="Endonuclease Chain A"/>
    <property type="match status" value="1"/>
</dbReference>
<feature type="domain" description="PLD phosphodiesterase" evidence="1">
    <location>
        <begin position="218"/>
        <end position="245"/>
    </location>
</feature>
<accession>A0A1I6L1U6</accession>
<dbReference type="OrthoDB" id="260239at2157"/>
<dbReference type="Proteomes" id="UP000199062">
    <property type="component" value="Unassembled WGS sequence"/>
</dbReference>
<dbReference type="SUPFAM" id="SSF56024">
    <property type="entry name" value="Phospholipase D/nuclease"/>
    <property type="match status" value="1"/>
</dbReference>
<dbReference type="RefSeq" id="WP_089816093.1">
    <property type="nucleotide sequence ID" value="NZ_FOZK01000002.1"/>
</dbReference>
<organism evidence="2 3">
    <name type="scientific">Halomicrobium zhouii</name>
    <dbReference type="NCBI Taxonomy" id="767519"/>
    <lineage>
        <taxon>Archaea</taxon>
        <taxon>Methanobacteriati</taxon>
        <taxon>Methanobacteriota</taxon>
        <taxon>Stenosarchaea group</taxon>
        <taxon>Halobacteria</taxon>
        <taxon>Halobacteriales</taxon>
        <taxon>Haloarculaceae</taxon>
        <taxon>Halomicrobium</taxon>
    </lineage>
</organism>
<dbReference type="STRING" id="767519.SAMN05216559_1850"/>
<dbReference type="GO" id="GO:0030572">
    <property type="term" value="F:phosphatidyltransferase activity"/>
    <property type="evidence" value="ECO:0007669"/>
    <property type="project" value="UniProtKB-ARBA"/>
</dbReference>
<evidence type="ECO:0000313" key="2">
    <source>
        <dbReference type="EMBL" id="SFR97421.1"/>
    </source>
</evidence>
<gene>
    <name evidence="2" type="ORF">SAMN05216559_1850</name>
</gene>
<dbReference type="GO" id="GO:0032049">
    <property type="term" value="P:cardiolipin biosynthetic process"/>
    <property type="evidence" value="ECO:0007669"/>
    <property type="project" value="UniProtKB-ARBA"/>
</dbReference>
<dbReference type="PANTHER" id="PTHR21248">
    <property type="entry name" value="CARDIOLIPIN SYNTHASE"/>
    <property type="match status" value="1"/>
</dbReference>
<dbReference type="InterPro" id="IPR025202">
    <property type="entry name" value="PLD-like_dom"/>
</dbReference>